<name>A0A3N0Z572_ANAGA</name>
<dbReference type="EMBL" id="RJVU01010359">
    <property type="protein sequence ID" value="ROL53432.1"/>
    <property type="molecule type" value="Genomic_DNA"/>
</dbReference>
<accession>A0A3N0Z572</accession>
<evidence type="ECO:0000313" key="3">
    <source>
        <dbReference type="Proteomes" id="UP000281406"/>
    </source>
</evidence>
<feature type="region of interest" description="Disordered" evidence="1">
    <location>
        <begin position="1"/>
        <end position="45"/>
    </location>
</feature>
<comment type="caution">
    <text evidence="2">The sequence shown here is derived from an EMBL/GenBank/DDBJ whole genome shotgun (WGS) entry which is preliminary data.</text>
</comment>
<protein>
    <submittedName>
        <fullName evidence="2">Uncharacterized protein</fullName>
    </submittedName>
</protein>
<sequence length="91" mass="9791">MGHQPGTVHSFNPRAWIRPRVSKGSPASTALAYSSAAGHHPGPPGTVYGFNPGTSPFHHCVMTLMATVLYRILSVCLQHLHQPTQNIIASH</sequence>
<evidence type="ECO:0000256" key="1">
    <source>
        <dbReference type="SAM" id="MobiDB-lite"/>
    </source>
</evidence>
<dbReference type="Proteomes" id="UP000281406">
    <property type="component" value="Unassembled WGS sequence"/>
</dbReference>
<evidence type="ECO:0000313" key="2">
    <source>
        <dbReference type="EMBL" id="ROL53432.1"/>
    </source>
</evidence>
<proteinExistence type="predicted"/>
<gene>
    <name evidence="2" type="ORF">DPX16_1278</name>
</gene>
<reference evidence="2 3" key="1">
    <citation type="submission" date="2018-10" db="EMBL/GenBank/DDBJ databases">
        <title>Genome assembly for a Yunnan-Guizhou Plateau 3E fish, Anabarilius grahami (Regan), and its evolutionary and genetic applications.</title>
        <authorList>
            <person name="Jiang W."/>
        </authorList>
    </citation>
    <scope>NUCLEOTIDE SEQUENCE [LARGE SCALE GENOMIC DNA]</scope>
    <source>
        <strain evidence="2">AG-KIZ</strain>
        <tissue evidence="2">Muscle</tissue>
    </source>
</reference>
<organism evidence="2 3">
    <name type="scientific">Anabarilius grahami</name>
    <name type="common">Kanglang fish</name>
    <name type="synonym">Barilius grahami</name>
    <dbReference type="NCBI Taxonomy" id="495550"/>
    <lineage>
        <taxon>Eukaryota</taxon>
        <taxon>Metazoa</taxon>
        <taxon>Chordata</taxon>
        <taxon>Craniata</taxon>
        <taxon>Vertebrata</taxon>
        <taxon>Euteleostomi</taxon>
        <taxon>Actinopterygii</taxon>
        <taxon>Neopterygii</taxon>
        <taxon>Teleostei</taxon>
        <taxon>Ostariophysi</taxon>
        <taxon>Cypriniformes</taxon>
        <taxon>Xenocyprididae</taxon>
        <taxon>Xenocypridinae</taxon>
        <taxon>Xenocypridinae incertae sedis</taxon>
        <taxon>Anabarilius</taxon>
    </lineage>
</organism>
<keyword evidence="3" id="KW-1185">Reference proteome</keyword>
<dbReference type="AlphaFoldDB" id="A0A3N0Z572"/>